<evidence type="ECO:0000256" key="2">
    <source>
        <dbReference type="ARBA" id="ARBA00017703"/>
    </source>
</evidence>
<keyword evidence="5" id="KW-0235">DNA replication</keyword>
<dbReference type="NCBIfam" id="TIGR01128">
    <property type="entry name" value="holA"/>
    <property type="match status" value="1"/>
</dbReference>
<keyword evidence="4 11" id="KW-0548">Nucleotidyltransferase</keyword>
<dbReference type="EC" id="2.7.7.7" evidence="1"/>
<evidence type="ECO:0000259" key="10">
    <source>
        <dbReference type="Pfam" id="PF21694"/>
    </source>
</evidence>
<dbReference type="GO" id="GO:0003677">
    <property type="term" value="F:DNA binding"/>
    <property type="evidence" value="ECO:0007669"/>
    <property type="project" value="InterPro"/>
</dbReference>
<gene>
    <name evidence="11" type="primary">holA</name>
    <name evidence="11" type="ORF">IAB37_08670</name>
</gene>
<dbReference type="Gene3D" id="1.20.272.10">
    <property type="match status" value="1"/>
</dbReference>
<comment type="similarity">
    <text evidence="7">Belongs to the DNA polymerase HolA subunit family.</text>
</comment>
<evidence type="ECO:0000256" key="8">
    <source>
        <dbReference type="ARBA" id="ARBA00049244"/>
    </source>
</evidence>
<dbReference type="Pfam" id="PF21694">
    <property type="entry name" value="DNA_pol3_delta_C"/>
    <property type="match status" value="1"/>
</dbReference>
<dbReference type="PANTHER" id="PTHR34388">
    <property type="entry name" value="DNA POLYMERASE III SUBUNIT DELTA"/>
    <property type="match status" value="1"/>
</dbReference>
<dbReference type="InterPro" id="IPR008921">
    <property type="entry name" value="DNA_pol3_clamp-load_cplx_C"/>
</dbReference>
<evidence type="ECO:0000256" key="7">
    <source>
        <dbReference type="ARBA" id="ARBA00034754"/>
    </source>
</evidence>
<dbReference type="PANTHER" id="PTHR34388:SF1">
    <property type="entry name" value="DNA POLYMERASE III SUBUNIT DELTA"/>
    <property type="match status" value="1"/>
</dbReference>
<organism evidence="11 12">
    <name type="scientific">Candidatus Faecivivens stercoravium</name>
    <dbReference type="NCBI Taxonomy" id="2840803"/>
    <lineage>
        <taxon>Bacteria</taxon>
        <taxon>Bacillati</taxon>
        <taxon>Bacillota</taxon>
        <taxon>Clostridia</taxon>
        <taxon>Eubacteriales</taxon>
        <taxon>Oscillospiraceae</taxon>
        <taxon>Oscillospiraceae incertae sedis</taxon>
        <taxon>Candidatus Faecivivens</taxon>
    </lineage>
</organism>
<keyword evidence="6" id="KW-0239">DNA-directed DNA polymerase</keyword>
<reference evidence="11" key="2">
    <citation type="journal article" date="2021" name="PeerJ">
        <title>Extensive microbial diversity within the chicken gut microbiome revealed by metagenomics and culture.</title>
        <authorList>
            <person name="Gilroy R."/>
            <person name="Ravi A."/>
            <person name="Getino M."/>
            <person name="Pursley I."/>
            <person name="Horton D.L."/>
            <person name="Alikhan N.F."/>
            <person name="Baker D."/>
            <person name="Gharbi K."/>
            <person name="Hall N."/>
            <person name="Watson M."/>
            <person name="Adriaenssens E.M."/>
            <person name="Foster-Nyarko E."/>
            <person name="Jarju S."/>
            <person name="Secka A."/>
            <person name="Antonio M."/>
            <person name="Oren A."/>
            <person name="Chaudhuri R.R."/>
            <person name="La Ragione R."/>
            <person name="Hildebrand F."/>
            <person name="Pallen M.J."/>
        </authorList>
    </citation>
    <scope>NUCLEOTIDE SEQUENCE</scope>
    <source>
        <strain evidence="11">CHK189-12415</strain>
    </source>
</reference>
<sequence>MPRMNDVTLLRAIREQPPTPVYLIYGSETYYSGVCLDRLLGKLVKKGTESFNLRRYDGETLDMTALRNECESLPLMADYKCVVVTDLNLASLSEPARRTLEGILDDPNPSTVLIFYMKAYEPQPKKSAKVKKLMEKIEKVGVVAEINPKTRGELSKILRQKFQKAGCEISPAFAGFMVDRCGSGMEMLLQEADKLIAYKRQGEITKADIELITHKTLESTVYDLTRALFGSRPETAFQILQDLFAEREEPMRILSVLSSSVLDLYRAKA</sequence>
<dbReference type="SUPFAM" id="SSF48019">
    <property type="entry name" value="post-AAA+ oligomerization domain-like"/>
    <property type="match status" value="1"/>
</dbReference>
<dbReference type="InterPro" id="IPR048466">
    <property type="entry name" value="DNA_pol3_delta-like_C"/>
</dbReference>
<protein>
    <recommendedName>
        <fullName evidence="2">DNA polymerase III subunit delta</fullName>
        <ecNumber evidence="1">2.7.7.7</ecNumber>
    </recommendedName>
</protein>
<dbReference type="Gene3D" id="1.10.8.60">
    <property type="match status" value="1"/>
</dbReference>
<dbReference type="AlphaFoldDB" id="A0A9D1DZ26"/>
<feature type="domain" description="DNA polymerase III delta N-terminal" evidence="9">
    <location>
        <begin position="22"/>
        <end position="135"/>
    </location>
</feature>
<evidence type="ECO:0000256" key="5">
    <source>
        <dbReference type="ARBA" id="ARBA00022705"/>
    </source>
</evidence>
<dbReference type="Proteomes" id="UP000824241">
    <property type="component" value="Unassembled WGS sequence"/>
</dbReference>
<evidence type="ECO:0000259" key="9">
    <source>
        <dbReference type="Pfam" id="PF06144"/>
    </source>
</evidence>
<dbReference type="SUPFAM" id="SSF52540">
    <property type="entry name" value="P-loop containing nucleoside triphosphate hydrolases"/>
    <property type="match status" value="1"/>
</dbReference>
<dbReference type="Pfam" id="PF06144">
    <property type="entry name" value="DNA_pol3_delta"/>
    <property type="match status" value="1"/>
</dbReference>
<evidence type="ECO:0000256" key="3">
    <source>
        <dbReference type="ARBA" id="ARBA00022679"/>
    </source>
</evidence>
<evidence type="ECO:0000313" key="12">
    <source>
        <dbReference type="Proteomes" id="UP000824241"/>
    </source>
</evidence>
<keyword evidence="3 11" id="KW-0808">Transferase</keyword>
<evidence type="ECO:0000256" key="6">
    <source>
        <dbReference type="ARBA" id="ARBA00022932"/>
    </source>
</evidence>
<name>A0A9D1DZ26_9FIRM</name>
<dbReference type="GO" id="GO:0006261">
    <property type="term" value="P:DNA-templated DNA replication"/>
    <property type="evidence" value="ECO:0007669"/>
    <property type="project" value="TreeGrafter"/>
</dbReference>
<proteinExistence type="inferred from homology"/>
<evidence type="ECO:0000256" key="4">
    <source>
        <dbReference type="ARBA" id="ARBA00022695"/>
    </source>
</evidence>
<reference evidence="11" key="1">
    <citation type="submission" date="2020-10" db="EMBL/GenBank/DDBJ databases">
        <authorList>
            <person name="Gilroy R."/>
        </authorList>
    </citation>
    <scope>NUCLEOTIDE SEQUENCE</scope>
    <source>
        <strain evidence="11">CHK189-12415</strain>
    </source>
</reference>
<comment type="caution">
    <text evidence="11">The sequence shown here is derived from an EMBL/GenBank/DDBJ whole genome shotgun (WGS) entry which is preliminary data.</text>
</comment>
<dbReference type="EMBL" id="DVHA01000282">
    <property type="protein sequence ID" value="HIR61631.1"/>
    <property type="molecule type" value="Genomic_DNA"/>
</dbReference>
<feature type="non-terminal residue" evidence="11">
    <location>
        <position position="269"/>
    </location>
</feature>
<evidence type="ECO:0000313" key="11">
    <source>
        <dbReference type="EMBL" id="HIR61631.1"/>
    </source>
</evidence>
<feature type="domain" description="DNA polymerase III delta subunit-like C-terminal" evidence="10">
    <location>
        <begin position="218"/>
        <end position="268"/>
    </location>
</feature>
<dbReference type="InterPro" id="IPR027417">
    <property type="entry name" value="P-loop_NTPase"/>
</dbReference>
<comment type="catalytic activity">
    <reaction evidence="8">
        <text>DNA(n) + a 2'-deoxyribonucleoside 5'-triphosphate = DNA(n+1) + diphosphate</text>
        <dbReference type="Rhea" id="RHEA:22508"/>
        <dbReference type="Rhea" id="RHEA-COMP:17339"/>
        <dbReference type="Rhea" id="RHEA-COMP:17340"/>
        <dbReference type="ChEBI" id="CHEBI:33019"/>
        <dbReference type="ChEBI" id="CHEBI:61560"/>
        <dbReference type="ChEBI" id="CHEBI:173112"/>
        <dbReference type="EC" id="2.7.7.7"/>
    </reaction>
</comment>
<accession>A0A9D1DZ26</accession>
<dbReference type="Gene3D" id="3.40.50.300">
    <property type="entry name" value="P-loop containing nucleotide triphosphate hydrolases"/>
    <property type="match status" value="1"/>
</dbReference>
<dbReference type="GO" id="GO:0009360">
    <property type="term" value="C:DNA polymerase III complex"/>
    <property type="evidence" value="ECO:0007669"/>
    <property type="project" value="InterPro"/>
</dbReference>
<dbReference type="GO" id="GO:0003887">
    <property type="term" value="F:DNA-directed DNA polymerase activity"/>
    <property type="evidence" value="ECO:0007669"/>
    <property type="project" value="UniProtKB-KW"/>
</dbReference>
<dbReference type="InterPro" id="IPR005790">
    <property type="entry name" value="DNA_polIII_delta"/>
</dbReference>
<evidence type="ECO:0000256" key="1">
    <source>
        <dbReference type="ARBA" id="ARBA00012417"/>
    </source>
</evidence>
<dbReference type="InterPro" id="IPR010372">
    <property type="entry name" value="DNA_pol3_delta_N"/>
</dbReference>